<evidence type="ECO:0000259" key="1">
    <source>
        <dbReference type="Pfam" id="PF13358"/>
    </source>
</evidence>
<dbReference type="OrthoDB" id="2288291at2759"/>
<dbReference type="GO" id="GO:0003676">
    <property type="term" value="F:nucleic acid binding"/>
    <property type="evidence" value="ECO:0007669"/>
    <property type="project" value="InterPro"/>
</dbReference>
<dbReference type="Proteomes" id="UP000646827">
    <property type="component" value="Unassembled WGS sequence"/>
</dbReference>
<dbReference type="InterPro" id="IPR036397">
    <property type="entry name" value="RNaseH_sf"/>
</dbReference>
<organism evidence="2 3">
    <name type="scientific">Circinella minor</name>
    <dbReference type="NCBI Taxonomy" id="1195481"/>
    <lineage>
        <taxon>Eukaryota</taxon>
        <taxon>Fungi</taxon>
        <taxon>Fungi incertae sedis</taxon>
        <taxon>Mucoromycota</taxon>
        <taxon>Mucoromycotina</taxon>
        <taxon>Mucoromycetes</taxon>
        <taxon>Mucorales</taxon>
        <taxon>Lichtheimiaceae</taxon>
        <taxon>Circinella</taxon>
    </lineage>
</organism>
<dbReference type="EMBL" id="JAEPRB010000318">
    <property type="protein sequence ID" value="KAG2217189.1"/>
    <property type="molecule type" value="Genomic_DNA"/>
</dbReference>
<evidence type="ECO:0000313" key="3">
    <source>
        <dbReference type="Proteomes" id="UP000646827"/>
    </source>
</evidence>
<dbReference type="Pfam" id="PF13358">
    <property type="entry name" value="DDE_3"/>
    <property type="match status" value="1"/>
</dbReference>
<accession>A0A8H7RUC1</accession>
<keyword evidence="3" id="KW-1185">Reference proteome</keyword>
<gene>
    <name evidence="2" type="ORF">INT45_005398</name>
</gene>
<dbReference type="InterPro" id="IPR038717">
    <property type="entry name" value="Tc1-like_DDE_dom"/>
</dbReference>
<comment type="caution">
    <text evidence="2">The sequence shown here is derived from an EMBL/GenBank/DDBJ whole genome shotgun (WGS) entry which is preliminary data.</text>
</comment>
<protein>
    <recommendedName>
        <fullName evidence="1">Tc1-like transposase DDE domain-containing protein</fullName>
    </recommendedName>
</protein>
<sequence>MWQPYARSTNGIPEIVETPMTHAISSHTILGAISANDVIATEIREPKKSKILKVHSNNTPIHTSYDVIRKIEARGYRVLYIPSYSSELSLIKKFWPILKGAVNEVCSKKLRT</sequence>
<dbReference type="Gene3D" id="3.30.420.10">
    <property type="entry name" value="Ribonuclease H-like superfamily/Ribonuclease H"/>
    <property type="match status" value="1"/>
</dbReference>
<reference evidence="2 3" key="1">
    <citation type="submission" date="2020-12" db="EMBL/GenBank/DDBJ databases">
        <title>Metabolic potential, ecology and presence of endohyphal bacteria is reflected in genomic diversity of Mucoromycotina.</title>
        <authorList>
            <person name="Muszewska A."/>
            <person name="Okrasinska A."/>
            <person name="Steczkiewicz K."/>
            <person name="Drgas O."/>
            <person name="Orlowska M."/>
            <person name="Perlinska-Lenart U."/>
            <person name="Aleksandrzak-Piekarczyk T."/>
            <person name="Szatraj K."/>
            <person name="Zielenkiewicz U."/>
            <person name="Pilsyk S."/>
            <person name="Malc E."/>
            <person name="Mieczkowski P."/>
            <person name="Kruszewska J.S."/>
            <person name="Biernat P."/>
            <person name="Pawlowska J."/>
        </authorList>
    </citation>
    <scope>NUCLEOTIDE SEQUENCE [LARGE SCALE GENOMIC DNA]</scope>
    <source>
        <strain evidence="2 3">CBS 142.35</strain>
    </source>
</reference>
<name>A0A8H7RUC1_9FUNG</name>
<feature type="domain" description="Tc1-like transposase DDE" evidence="1">
    <location>
        <begin position="52"/>
        <end position="104"/>
    </location>
</feature>
<proteinExistence type="predicted"/>
<evidence type="ECO:0000313" key="2">
    <source>
        <dbReference type="EMBL" id="KAG2217189.1"/>
    </source>
</evidence>
<dbReference type="AlphaFoldDB" id="A0A8H7RUC1"/>